<evidence type="ECO:0000313" key="11">
    <source>
        <dbReference type="Proteomes" id="UP000789359"/>
    </source>
</evidence>
<comment type="pathway">
    <text evidence="5 7">Amino-acid biosynthesis; L-lysine biosynthesis via DAP pathway; L-lysine from DL-2,6-diaminopimelate: step 1/1.</text>
</comment>
<dbReference type="InterPro" id="IPR000183">
    <property type="entry name" value="Orn/DAP/Arg_de-COase"/>
</dbReference>
<dbReference type="InterPro" id="IPR002986">
    <property type="entry name" value="DAP_deCOOHase_LysA"/>
</dbReference>
<sequence>MDYKNLAQTYKTPLYVYDFDYIQTRYLTLKNAFNARKSLICYAVKANSNLSVLKHLANLGAGFDCVSIGEVKRALLAGANKYQIIFSGVGKRDDELKDALESDILMINLESEAEMKRLEIIAKDLGKKARISIRINPDVDAKTHPYISTGLNENKFGVDINTGKKMYIYAKNSEYLDPVGVHFHIGSQITELSPIIEAAGILAEFVRELKAIEIDIKFFDVGGGIGVIYDNEKEIDTYDYAQGILSKLNGLDVTVVCEPGRFIVANAGVLLTSVLYEKFNKQKRFVMVDAAMNDLIRPSLYEAFHGVELVGKSKDESSCDIVGPICESGDFLAKNVMLPACESGDIIVVKSVGAYGFAMSGNYNTRGRAAEVAVSGGEHRLIRKRESFEDVVALELEFMK</sequence>
<feature type="domain" description="Orn/DAP/Arg decarboxylase 2 C-terminal" evidence="8">
    <location>
        <begin position="15"/>
        <end position="353"/>
    </location>
</feature>
<comment type="caution">
    <text evidence="10">The sequence shown here is derived from an EMBL/GenBank/DDBJ whole genome shotgun (WGS) entry which is preliminary data.</text>
</comment>
<dbReference type="GO" id="GO:0008836">
    <property type="term" value="F:diaminopimelate decarboxylase activity"/>
    <property type="evidence" value="ECO:0007669"/>
    <property type="project" value="UniProtKB-EC"/>
</dbReference>
<organism evidence="10 11">
    <name type="scientific">Campylobacter suis</name>
    <dbReference type="NCBI Taxonomy" id="2790657"/>
    <lineage>
        <taxon>Bacteria</taxon>
        <taxon>Pseudomonadati</taxon>
        <taxon>Campylobacterota</taxon>
        <taxon>Epsilonproteobacteria</taxon>
        <taxon>Campylobacterales</taxon>
        <taxon>Campylobacteraceae</taxon>
        <taxon>Campylobacter</taxon>
    </lineage>
</organism>
<evidence type="ECO:0000259" key="8">
    <source>
        <dbReference type="Pfam" id="PF00278"/>
    </source>
</evidence>
<gene>
    <name evidence="5 10" type="primary">lysA</name>
    <name evidence="10" type="ORF">LMG8286_00055</name>
</gene>
<accession>A0ABM8Q0A7</accession>
<comment type="similarity">
    <text evidence="5">Belongs to the Orn/Lys/Arg decarboxylase class-II family. LysA subfamily.</text>
</comment>
<feature type="binding site" evidence="5">
    <location>
        <position position="301"/>
    </location>
    <ligand>
        <name>substrate</name>
    </ligand>
</feature>
<evidence type="ECO:0000256" key="7">
    <source>
        <dbReference type="RuleBase" id="RU003738"/>
    </source>
</evidence>
<dbReference type="Proteomes" id="UP000789359">
    <property type="component" value="Unassembled WGS sequence"/>
</dbReference>
<dbReference type="InterPro" id="IPR022643">
    <property type="entry name" value="De-COase2_C"/>
</dbReference>
<comment type="catalytic activity">
    <reaction evidence="5 7">
        <text>meso-2,6-diaminopimelate + H(+) = L-lysine + CO2</text>
        <dbReference type="Rhea" id="RHEA:15101"/>
        <dbReference type="ChEBI" id="CHEBI:15378"/>
        <dbReference type="ChEBI" id="CHEBI:16526"/>
        <dbReference type="ChEBI" id="CHEBI:32551"/>
        <dbReference type="ChEBI" id="CHEBI:57791"/>
        <dbReference type="EC" id="4.1.1.20"/>
    </reaction>
</comment>
<dbReference type="PROSITE" id="PS00879">
    <property type="entry name" value="ODR_DC_2_2"/>
    <property type="match status" value="1"/>
</dbReference>
<evidence type="ECO:0000256" key="5">
    <source>
        <dbReference type="HAMAP-Rule" id="MF_02120"/>
    </source>
</evidence>
<name>A0ABM8Q0A7_9BACT</name>
<dbReference type="InterPro" id="IPR029066">
    <property type="entry name" value="PLP-binding_barrel"/>
</dbReference>
<dbReference type="HAMAP" id="MF_02120">
    <property type="entry name" value="LysA"/>
    <property type="match status" value="1"/>
</dbReference>
<keyword evidence="5 7" id="KW-0457">Lysine biosynthesis</keyword>
<dbReference type="Pfam" id="PF00278">
    <property type="entry name" value="Orn_DAP_Arg_deC"/>
    <property type="match status" value="1"/>
</dbReference>
<feature type="binding site" evidence="5">
    <location>
        <position position="297"/>
    </location>
    <ligand>
        <name>substrate</name>
    </ligand>
</feature>
<dbReference type="PANTHER" id="PTHR43727:SF2">
    <property type="entry name" value="GROUP IV DECARBOXYLASE"/>
    <property type="match status" value="1"/>
</dbReference>
<dbReference type="SUPFAM" id="SSF50621">
    <property type="entry name" value="Alanine racemase C-terminal domain-like"/>
    <property type="match status" value="1"/>
</dbReference>
<comment type="function">
    <text evidence="5">Specifically catalyzes the decarboxylation of meso-diaminopimelate (meso-DAP) to L-lysine.</text>
</comment>
<evidence type="ECO:0000256" key="3">
    <source>
        <dbReference type="ARBA" id="ARBA00022898"/>
    </source>
</evidence>
<feature type="binding site" evidence="5">
    <location>
        <position position="224"/>
    </location>
    <ligand>
        <name>pyridoxal 5'-phosphate</name>
        <dbReference type="ChEBI" id="CHEBI:597326"/>
    </ligand>
</feature>
<dbReference type="PANTHER" id="PTHR43727">
    <property type="entry name" value="DIAMINOPIMELATE DECARBOXYLASE"/>
    <property type="match status" value="1"/>
</dbReference>
<evidence type="ECO:0000313" key="10">
    <source>
        <dbReference type="EMBL" id="CAD7286224.1"/>
    </source>
</evidence>
<proteinExistence type="inferred from homology"/>
<dbReference type="EMBL" id="CAJHOE010000001">
    <property type="protein sequence ID" value="CAD7286224.1"/>
    <property type="molecule type" value="Genomic_DNA"/>
</dbReference>
<dbReference type="SUPFAM" id="SSF51419">
    <property type="entry name" value="PLP-binding barrel"/>
    <property type="match status" value="1"/>
</dbReference>
<dbReference type="Gene3D" id="2.40.37.10">
    <property type="entry name" value="Lyase, Ornithine Decarboxylase, Chain A, domain 1"/>
    <property type="match status" value="1"/>
</dbReference>
<dbReference type="InterPro" id="IPR022653">
    <property type="entry name" value="De-COase2_pyr-phos_BS"/>
</dbReference>
<evidence type="ECO:0000259" key="9">
    <source>
        <dbReference type="Pfam" id="PF02784"/>
    </source>
</evidence>
<feature type="binding site" evidence="5">
    <location>
        <position position="327"/>
    </location>
    <ligand>
        <name>substrate</name>
    </ligand>
</feature>
<dbReference type="PRINTS" id="PR01181">
    <property type="entry name" value="DAPDCRBXLASE"/>
</dbReference>
<comment type="cofactor">
    <cofactor evidence="1 5 7">
        <name>pyridoxal 5'-phosphate</name>
        <dbReference type="ChEBI" id="CHEBI:597326"/>
    </cofactor>
</comment>
<feature type="binding site" evidence="5">
    <location>
        <position position="261"/>
    </location>
    <ligand>
        <name>substrate</name>
    </ligand>
</feature>
<keyword evidence="2 5" id="KW-0210">Decarboxylase</keyword>
<dbReference type="Gene3D" id="3.20.20.10">
    <property type="entry name" value="Alanine racemase"/>
    <property type="match status" value="1"/>
</dbReference>
<protein>
    <recommendedName>
        <fullName evidence="5 6">Diaminopimelate decarboxylase</fullName>
        <shortName evidence="5">DAP decarboxylase</shortName>
        <shortName evidence="5">DAPDC</shortName>
        <ecNumber evidence="5 6">4.1.1.20</ecNumber>
    </recommendedName>
</protein>
<feature type="binding site" evidence="5">
    <location>
        <begin position="258"/>
        <end position="261"/>
    </location>
    <ligand>
        <name>pyridoxal 5'-phosphate</name>
        <dbReference type="ChEBI" id="CHEBI:597326"/>
    </ligand>
</feature>
<evidence type="ECO:0000256" key="4">
    <source>
        <dbReference type="ARBA" id="ARBA00023239"/>
    </source>
</evidence>
<dbReference type="EC" id="4.1.1.20" evidence="5 6"/>
<keyword evidence="11" id="KW-1185">Reference proteome</keyword>
<keyword evidence="5" id="KW-0028">Amino-acid biosynthesis</keyword>
<keyword evidence="4 5" id="KW-0456">Lyase</keyword>
<dbReference type="Pfam" id="PF02784">
    <property type="entry name" value="Orn_Arg_deC_N"/>
    <property type="match status" value="1"/>
</dbReference>
<dbReference type="InterPro" id="IPR009006">
    <property type="entry name" value="Ala_racemase/Decarboxylase_C"/>
</dbReference>
<feature type="binding site" evidence="5">
    <location>
        <position position="355"/>
    </location>
    <ligand>
        <name>pyridoxal 5'-phosphate</name>
        <dbReference type="ChEBI" id="CHEBI:597326"/>
    </ligand>
</feature>
<evidence type="ECO:0000256" key="2">
    <source>
        <dbReference type="ARBA" id="ARBA00022793"/>
    </source>
</evidence>
<feature type="binding site" evidence="5">
    <location>
        <position position="355"/>
    </location>
    <ligand>
        <name>substrate</name>
    </ligand>
</feature>
<evidence type="ECO:0000256" key="1">
    <source>
        <dbReference type="ARBA" id="ARBA00001933"/>
    </source>
</evidence>
<dbReference type="RefSeq" id="WP_230055873.1">
    <property type="nucleotide sequence ID" value="NZ_CAJHOE010000001.1"/>
</dbReference>
<comment type="subunit">
    <text evidence="5">Homodimer.</text>
</comment>
<feature type="domain" description="Orn/DAP/Arg decarboxylase 2 N-terminal" evidence="9">
    <location>
        <begin position="22"/>
        <end position="265"/>
    </location>
</feature>
<dbReference type="CDD" id="cd06828">
    <property type="entry name" value="PLPDE_III_DapDC"/>
    <property type="match status" value="1"/>
</dbReference>
<dbReference type="InterPro" id="IPR022657">
    <property type="entry name" value="De-COase2_CS"/>
</dbReference>
<dbReference type="PROSITE" id="PS00878">
    <property type="entry name" value="ODR_DC_2_1"/>
    <property type="match status" value="1"/>
</dbReference>
<reference evidence="10 11" key="1">
    <citation type="submission" date="2020-11" db="EMBL/GenBank/DDBJ databases">
        <authorList>
            <person name="Peeters C."/>
        </authorList>
    </citation>
    <scope>NUCLEOTIDE SEQUENCE [LARGE SCALE GENOMIC DNA]</scope>
    <source>
        <strain evidence="10 11">LMG 8286</strain>
    </source>
</reference>
<dbReference type="NCBIfam" id="TIGR01048">
    <property type="entry name" value="lysA"/>
    <property type="match status" value="1"/>
</dbReference>
<keyword evidence="3 5" id="KW-0663">Pyridoxal phosphate</keyword>
<dbReference type="InterPro" id="IPR022644">
    <property type="entry name" value="De-COase2_N"/>
</dbReference>
<dbReference type="PRINTS" id="PR01179">
    <property type="entry name" value="ODADCRBXLASE"/>
</dbReference>
<evidence type="ECO:0000256" key="6">
    <source>
        <dbReference type="NCBIfam" id="TIGR01048"/>
    </source>
</evidence>
<feature type="modified residue" description="N6-(pyridoxal phosphate)lysine" evidence="5">
    <location>
        <position position="45"/>
    </location>
</feature>